<keyword evidence="2" id="KW-1133">Transmembrane helix</keyword>
<dbReference type="Pfam" id="PF06022">
    <property type="entry name" value="Cir_Bir_Yir"/>
    <property type="match status" value="1"/>
</dbReference>
<feature type="compositionally biased region" description="Low complexity" evidence="1">
    <location>
        <begin position="417"/>
        <end position="437"/>
    </location>
</feature>
<dbReference type="EMBL" id="FMIN01000321">
    <property type="protein sequence ID" value="SCL89136.1"/>
    <property type="molecule type" value="Genomic_DNA"/>
</dbReference>
<keyword evidence="2" id="KW-0812">Transmembrane</keyword>
<dbReference type="InterPro" id="IPR006477">
    <property type="entry name" value="Yir_bir_cir"/>
</dbReference>
<feature type="compositionally biased region" description="Polar residues" evidence="1">
    <location>
        <begin position="327"/>
        <end position="364"/>
    </location>
</feature>
<evidence type="ECO:0000256" key="2">
    <source>
        <dbReference type="SAM" id="Phobius"/>
    </source>
</evidence>
<organism evidence="3">
    <name type="scientific">Plasmodium chabaudi adami</name>
    <dbReference type="NCBI Taxonomy" id="5826"/>
    <lineage>
        <taxon>Eukaryota</taxon>
        <taxon>Sar</taxon>
        <taxon>Alveolata</taxon>
        <taxon>Apicomplexa</taxon>
        <taxon>Aconoidasida</taxon>
        <taxon>Haemosporida</taxon>
        <taxon>Plasmodiidae</taxon>
        <taxon>Plasmodium</taxon>
        <taxon>Plasmodium (Vinckeia)</taxon>
    </lineage>
</organism>
<dbReference type="AlphaFoldDB" id="A0A1C6WL02"/>
<feature type="compositionally biased region" description="Basic and acidic residues" evidence="1">
    <location>
        <begin position="310"/>
        <end position="325"/>
    </location>
</feature>
<feature type="compositionally biased region" description="Polar residues" evidence="1">
    <location>
        <begin position="624"/>
        <end position="649"/>
    </location>
</feature>
<evidence type="ECO:0000256" key="1">
    <source>
        <dbReference type="SAM" id="MobiDB-lite"/>
    </source>
</evidence>
<proteinExistence type="predicted"/>
<feature type="region of interest" description="Disordered" evidence="1">
    <location>
        <begin position="547"/>
        <end position="654"/>
    </location>
</feature>
<name>A0A1C6WL02_PLACE</name>
<sequence length="797" mass="89349">MGMKVCETFLDVDNLFINFEANEEQLNGGYGSYKMYCPVKNGSKRCETNYEKLRAISEYGFMELAKNDQMNLGSEYDPSADFVVMGWCHRLYKISKDHNLSLNQLYGNNFGKSRGNFNYKGILNNKIYLMNSNIAIMNMLYLLFQKICETINTYKTHNAQPHEYISEGIEYHFMYNALSKFFNRCGPYLRLLNHLKTIYNEYIKAVIKDNDHDESLRNQLIELSSINSKLVGSEFNSEGCKKMHKKLTQTTTNIIKMGIKMLEDDKKKKSGEVSQNTEDDGNGDLYGYDYDDLYGDDDEDLDEDVDDGDDGGKDVVDGSEKKDGAIDNTSQHPEQNPVNLSDQPSISNGDPNQPKSGTTSNTDDSNGKEKTLENSQSSDKSPGSPSNEQITKETTQESNETTQESNETTQESKETTQESNETTQESNETTQESNETTQESKETTQESNETTQESKDTTKESNDTTKEDQDSTKESNDTTKEDQDSTQKATLMKKDSIIDPLKSVKPTLSLFKPSLSSVYNTLTDTGNNAYEKTLQTLQNASSKLTELASELDKAISQPNKETVTPPAGDNGLKPEDSGDDPPSSDDPSVYPPSAPHISQGPQTEPTKQSEPENKQDEGPKEKGQQSALTIQGPSDGSINTSHAQVTKPDNSGNNINGIISENVSSMDILKKHKLIAFSVIGIAIPITLAIMYKYLSPWRTKKSKRKTKMKKIINLVGVNKTKKTVINSINGKRPMQIIIKSSTKKKQTKKFITSVYRKNSPLLNIYNLMQADPVPFINLFFLLIFFVYKRARDSIEL</sequence>
<feature type="transmembrane region" description="Helical" evidence="2">
    <location>
        <begin position="765"/>
        <end position="788"/>
    </location>
</feature>
<feature type="transmembrane region" description="Helical" evidence="2">
    <location>
        <begin position="674"/>
        <end position="695"/>
    </location>
</feature>
<gene>
    <name evidence="3" type="ORF">PCHDS_000524500</name>
</gene>
<protein>
    <submittedName>
        <fullName evidence="3">CIR protein</fullName>
    </submittedName>
</protein>
<evidence type="ECO:0000313" key="3">
    <source>
        <dbReference type="EMBL" id="SCL89136.1"/>
    </source>
</evidence>
<dbReference type="Proteomes" id="UP000507536">
    <property type="component" value="Unassembled WGS sequence"/>
</dbReference>
<feature type="region of interest" description="Disordered" evidence="1">
    <location>
        <begin position="266"/>
        <end position="505"/>
    </location>
</feature>
<reference evidence="3" key="1">
    <citation type="submission" date="2016-08" db="EMBL/GenBank/DDBJ databases">
        <authorList>
            <consortium name="Pathogen Informatics"/>
        </authorList>
    </citation>
    <scope>NUCLEOTIDE SEQUENCE</scope>
    <source>
        <strain evidence="3">DS</strain>
    </source>
</reference>
<feature type="compositionally biased region" description="Acidic residues" evidence="1">
    <location>
        <begin position="289"/>
        <end position="309"/>
    </location>
</feature>
<feature type="compositionally biased region" description="Low complexity" evidence="1">
    <location>
        <begin position="375"/>
        <end position="389"/>
    </location>
</feature>
<feature type="compositionally biased region" description="Basic and acidic residues" evidence="1">
    <location>
        <begin position="452"/>
        <end position="485"/>
    </location>
</feature>
<feature type="compositionally biased region" description="Low complexity" evidence="1">
    <location>
        <begin position="396"/>
        <end position="409"/>
    </location>
</feature>
<keyword evidence="2" id="KW-0472">Membrane</keyword>
<feature type="compositionally biased region" description="Basic and acidic residues" evidence="1">
    <location>
        <begin position="607"/>
        <end position="623"/>
    </location>
</feature>
<accession>A0A1C6WL02</accession>